<keyword evidence="11 12" id="KW-0449">Lipoprotein</keyword>
<keyword evidence="10 12" id="KW-0143">Chaperone</keyword>
<evidence type="ECO:0000313" key="15">
    <source>
        <dbReference type="EMBL" id="KRM35670.1"/>
    </source>
</evidence>
<dbReference type="PANTHER" id="PTHR12428">
    <property type="entry name" value="OXA1"/>
    <property type="match status" value="1"/>
</dbReference>
<evidence type="ECO:0000256" key="11">
    <source>
        <dbReference type="ARBA" id="ARBA00023288"/>
    </source>
</evidence>
<keyword evidence="5 12" id="KW-0732">Signal</keyword>
<comment type="function">
    <text evidence="12">Required for the insertion and/or proper folding and/or complex formation of integral membrane proteins into the membrane. Involved in integration of membrane proteins that insert both dependently and independently of the Sec translocase complex, as well as at least some lipoproteins.</text>
</comment>
<dbReference type="Proteomes" id="UP000051085">
    <property type="component" value="Unassembled WGS sequence"/>
</dbReference>
<proteinExistence type="inferred from homology"/>
<evidence type="ECO:0000256" key="3">
    <source>
        <dbReference type="ARBA" id="ARBA00022475"/>
    </source>
</evidence>
<feature type="compositionally biased region" description="Basic residues" evidence="13">
    <location>
        <begin position="263"/>
        <end position="284"/>
    </location>
</feature>
<dbReference type="PRINTS" id="PR00701">
    <property type="entry name" value="60KDINNERMP"/>
</dbReference>
<evidence type="ECO:0000256" key="8">
    <source>
        <dbReference type="ARBA" id="ARBA00023136"/>
    </source>
</evidence>
<evidence type="ECO:0000259" key="14">
    <source>
        <dbReference type="Pfam" id="PF02096"/>
    </source>
</evidence>
<evidence type="ECO:0000256" key="5">
    <source>
        <dbReference type="ARBA" id="ARBA00022729"/>
    </source>
</evidence>
<organism evidence="15 16">
    <name type="scientific">Limosilactobacillus pontis DSM 8475</name>
    <dbReference type="NCBI Taxonomy" id="1423794"/>
    <lineage>
        <taxon>Bacteria</taxon>
        <taxon>Bacillati</taxon>
        <taxon>Bacillota</taxon>
        <taxon>Bacilli</taxon>
        <taxon>Lactobacillales</taxon>
        <taxon>Lactobacillaceae</taxon>
        <taxon>Limosilactobacillus</taxon>
    </lineage>
</organism>
<keyword evidence="4 12" id="KW-0812">Transmembrane</keyword>
<dbReference type="GO" id="GO:0015031">
    <property type="term" value="P:protein transport"/>
    <property type="evidence" value="ECO:0007669"/>
    <property type="project" value="UniProtKB-KW"/>
</dbReference>
<keyword evidence="3 12" id="KW-1003">Cell membrane</keyword>
<dbReference type="GO" id="GO:0005886">
    <property type="term" value="C:plasma membrane"/>
    <property type="evidence" value="ECO:0007669"/>
    <property type="project" value="UniProtKB-SubCell"/>
</dbReference>
<dbReference type="AlphaFoldDB" id="A0A922PUL5"/>
<evidence type="ECO:0000256" key="9">
    <source>
        <dbReference type="ARBA" id="ARBA00023139"/>
    </source>
</evidence>
<reference evidence="15 16" key="1">
    <citation type="journal article" date="2015" name="Genome Announc.">
        <title>Expanding the biotechnology potential of lactobacilli through comparative genomics of 213 strains and associated genera.</title>
        <authorList>
            <person name="Sun Z."/>
            <person name="Harris H.M."/>
            <person name="McCann A."/>
            <person name="Guo C."/>
            <person name="Argimon S."/>
            <person name="Zhang W."/>
            <person name="Yang X."/>
            <person name="Jeffery I.B."/>
            <person name="Cooney J.C."/>
            <person name="Kagawa T.F."/>
            <person name="Liu W."/>
            <person name="Song Y."/>
            <person name="Salvetti E."/>
            <person name="Wrobel A."/>
            <person name="Rasinkangas P."/>
            <person name="Parkhill J."/>
            <person name="Rea M.C."/>
            <person name="O'Sullivan O."/>
            <person name="Ritari J."/>
            <person name="Douillard F.P."/>
            <person name="Paul Ross R."/>
            <person name="Yang R."/>
            <person name="Briner A.E."/>
            <person name="Felis G.E."/>
            <person name="de Vos W.M."/>
            <person name="Barrangou R."/>
            <person name="Klaenhammer T.R."/>
            <person name="Caufield P.W."/>
            <person name="Cui Y."/>
            <person name="Zhang H."/>
            <person name="O'Toole P.W."/>
        </authorList>
    </citation>
    <scope>NUCLEOTIDE SEQUENCE [LARGE SCALE GENOMIC DNA]</scope>
    <source>
        <strain evidence="15 16">DSM 8475</strain>
    </source>
</reference>
<dbReference type="InterPro" id="IPR028055">
    <property type="entry name" value="YidC/Oxa/ALB_C"/>
</dbReference>
<evidence type="ECO:0000256" key="6">
    <source>
        <dbReference type="ARBA" id="ARBA00022927"/>
    </source>
</evidence>
<feature type="transmembrane region" description="Helical" evidence="12">
    <location>
        <begin position="136"/>
        <end position="157"/>
    </location>
</feature>
<dbReference type="InterPro" id="IPR001708">
    <property type="entry name" value="YidC/ALB3/OXA1/COX18"/>
</dbReference>
<keyword evidence="6 12" id="KW-0653">Protein transport</keyword>
<keyword evidence="2 12" id="KW-0813">Transport</keyword>
<feature type="transmembrane region" description="Helical" evidence="12">
    <location>
        <begin position="177"/>
        <end position="197"/>
    </location>
</feature>
<dbReference type="HAMAP" id="MF_01811">
    <property type="entry name" value="YidC_type2"/>
    <property type="match status" value="1"/>
</dbReference>
<evidence type="ECO:0000256" key="7">
    <source>
        <dbReference type="ARBA" id="ARBA00022989"/>
    </source>
</evidence>
<gene>
    <name evidence="12" type="primary">yidC</name>
    <name evidence="15" type="ORF">FD34_GL000555</name>
</gene>
<keyword evidence="8 12" id="KW-0472">Membrane</keyword>
<protein>
    <recommendedName>
        <fullName evidence="12">Membrane protein insertase YidC</fullName>
    </recommendedName>
    <alternativeName>
        <fullName evidence="12">Foldase YidC</fullName>
    </alternativeName>
    <alternativeName>
        <fullName evidence="12">Membrane integrase YidC</fullName>
    </alternativeName>
    <alternativeName>
        <fullName evidence="12">Membrane protein YidC</fullName>
    </alternativeName>
</protein>
<comment type="subcellular location">
    <subcellularLocation>
        <location evidence="1 12">Cell membrane</location>
        <topology evidence="1 12">Multi-pass membrane protein</topology>
    </subcellularLocation>
</comment>
<feature type="transmembrane region" description="Helical" evidence="12">
    <location>
        <begin position="63"/>
        <end position="87"/>
    </location>
</feature>
<evidence type="ECO:0000256" key="12">
    <source>
        <dbReference type="HAMAP-Rule" id="MF_01811"/>
    </source>
</evidence>
<dbReference type="GO" id="GO:0032977">
    <property type="term" value="F:membrane insertase activity"/>
    <property type="evidence" value="ECO:0007669"/>
    <property type="project" value="InterPro"/>
</dbReference>
<comment type="similarity">
    <text evidence="12">Belongs to the OXA1/ALB3/YidC family. Type 2 subfamily.</text>
</comment>
<accession>A0A922PUL5</accession>
<evidence type="ECO:0000256" key="13">
    <source>
        <dbReference type="SAM" id="MobiDB-lite"/>
    </source>
</evidence>
<evidence type="ECO:0000313" key="16">
    <source>
        <dbReference type="Proteomes" id="UP000051085"/>
    </source>
</evidence>
<dbReference type="InterPro" id="IPR023060">
    <property type="entry name" value="YidC/YidC1/YidC2_Firmicutes"/>
</dbReference>
<feature type="domain" description="Membrane insertase YidC/Oxa/ALB C-terminal" evidence="14">
    <location>
        <begin position="66"/>
        <end position="248"/>
    </location>
</feature>
<evidence type="ECO:0000256" key="1">
    <source>
        <dbReference type="ARBA" id="ARBA00004651"/>
    </source>
</evidence>
<dbReference type="NCBIfam" id="TIGR03592">
    <property type="entry name" value="yidC_oxa1_cterm"/>
    <property type="match status" value="1"/>
</dbReference>
<comment type="caution">
    <text evidence="15">The sequence shown here is derived from an EMBL/GenBank/DDBJ whole genome shotgun (WGS) entry which is preliminary data.</text>
</comment>
<evidence type="ECO:0000256" key="4">
    <source>
        <dbReference type="ARBA" id="ARBA00022692"/>
    </source>
</evidence>
<evidence type="ECO:0000256" key="10">
    <source>
        <dbReference type="ARBA" id="ARBA00023186"/>
    </source>
</evidence>
<dbReference type="InterPro" id="IPR047196">
    <property type="entry name" value="YidC_ALB_C"/>
</dbReference>
<dbReference type="Pfam" id="PF02096">
    <property type="entry name" value="60KD_IMP"/>
    <property type="match status" value="1"/>
</dbReference>
<dbReference type="CDD" id="cd20070">
    <property type="entry name" value="5TM_YidC_Alb3"/>
    <property type="match status" value="1"/>
</dbReference>
<sequence length="284" mass="33305">MKSEEHVLTKKRKKILSLSAVMSLTLLLAACSNAPVTKHSTGLWDHYIVYNFSQFIIWLSNHIGGYGMGIIVFTLIIRVLLLPLMFYQTKMMMKTQELTPKLKALQKKYSSRDRESMLKMQEESRKLYKEAGVNPMASMLPLIIQLPIMWALYQAIWRTPELKQGTFLWMQLGHLDQYYVMPILAALFTFISSWLSMASMPEKNGMTTAMTWFMPVMVFVMALGFSSAITLYWVVSNAFQVVQTLLIQNPFKIRREREEKQRAERHRKRKLEKTKRRAYQSRRK</sequence>
<evidence type="ECO:0000256" key="2">
    <source>
        <dbReference type="ARBA" id="ARBA00022448"/>
    </source>
</evidence>
<keyword evidence="9" id="KW-0564">Palmitate</keyword>
<name>A0A922PUL5_9LACO</name>
<dbReference type="PROSITE" id="PS51257">
    <property type="entry name" value="PROKAR_LIPOPROTEIN"/>
    <property type="match status" value="1"/>
</dbReference>
<feature type="transmembrane region" description="Helical" evidence="12">
    <location>
        <begin position="209"/>
        <end position="235"/>
    </location>
</feature>
<feature type="region of interest" description="Disordered" evidence="13">
    <location>
        <begin position="258"/>
        <end position="284"/>
    </location>
</feature>
<dbReference type="GO" id="GO:0051205">
    <property type="term" value="P:protein insertion into membrane"/>
    <property type="evidence" value="ECO:0007669"/>
    <property type="project" value="TreeGrafter"/>
</dbReference>
<dbReference type="EMBL" id="AZGO01000060">
    <property type="protein sequence ID" value="KRM35670.1"/>
    <property type="molecule type" value="Genomic_DNA"/>
</dbReference>
<keyword evidence="7 12" id="KW-1133">Transmembrane helix</keyword>
<dbReference type="PANTHER" id="PTHR12428:SF65">
    <property type="entry name" value="CYTOCHROME C OXIDASE ASSEMBLY PROTEIN COX18, MITOCHONDRIAL"/>
    <property type="match status" value="1"/>
</dbReference>